<keyword evidence="1" id="KW-0732">Signal</keyword>
<protein>
    <recommendedName>
        <fullName evidence="4">Kazal-type serine protease inhibitor-like protein</fullName>
    </recommendedName>
</protein>
<sequence>MKKKLGLFLFSLAFGASFAYAGEYDACFATCDLKYEDCISKGYIDANYCRWRKDECNRACVGETLD</sequence>
<evidence type="ECO:0008006" key="4">
    <source>
        <dbReference type="Google" id="ProtNLM"/>
    </source>
</evidence>
<dbReference type="RefSeq" id="WP_229430596.1">
    <property type="nucleotide sequence ID" value="NZ_JAJHPV010000004.1"/>
</dbReference>
<name>A0ABS8IMZ5_9BURK</name>
<evidence type="ECO:0000313" key="2">
    <source>
        <dbReference type="EMBL" id="MCC6069660.1"/>
    </source>
</evidence>
<accession>A0ABS8IMZ5</accession>
<organism evidence="2 3">
    <name type="scientific">Massilia agrisoli</name>
    <dbReference type="NCBI Taxonomy" id="2892444"/>
    <lineage>
        <taxon>Bacteria</taxon>
        <taxon>Pseudomonadati</taxon>
        <taxon>Pseudomonadota</taxon>
        <taxon>Betaproteobacteria</taxon>
        <taxon>Burkholderiales</taxon>
        <taxon>Oxalobacteraceae</taxon>
        <taxon>Telluria group</taxon>
        <taxon>Massilia</taxon>
    </lineage>
</organism>
<dbReference type="EMBL" id="JAJHPV010000004">
    <property type="protein sequence ID" value="MCC6069660.1"/>
    <property type="molecule type" value="Genomic_DNA"/>
</dbReference>
<gene>
    <name evidence="2" type="ORF">LMJ30_01650</name>
</gene>
<feature type="chain" id="PRO_5045129620" description="Kazal-type serine protease inhibitor-like protein" evidence="1">
    <location>
        <begin position="22"/>
        <end position="66"/>
    </location>
</feature>
<proteinExistence type="predicted"/>
<keyword evidence="3" id="KW-1185">Reference proteome</keyword>
<reference evidence="2 3" key="1">
    <citation type="submission" date="2021-11" db="EMBL/GenBank/DDBJ databases">
        <authorList>
            <person name="Huq M.A."/>
        </authorList>
    </citation>
    <scope>NUCLEOTIDE SEQUENCE [LARGE SCALE GENOMIC DNA]</scope>
    <source>
        <strain evidence="2 3">MAHUQ-52</strain>
    </source>
</reference>
<evidence type="ECO:0000256" key="1">
    <source>
        <dbReference type="SAM" id="SignalP"/>
    </source>
</evidence>
<comment type="caution">
    <text evidence="2">The sequence shown here is derived from an EMBL/GenBank/DDBJ whole genome shotgun (WGS) entry which is preliminary data.</text>
</comment>
<evidence type="ECO:0000313" key="3">
    <source>
        <dbReference type="Proteomes" id="UP001198701"/>
    </source>
</evidence>
<dbReference type="Proteomes" id="UP001198701">
    <property type="component" value="Unassembled WGS sequence"/>
</dbReference>
<feature type="signal peptide" evidence="1">
    <location>
        <begin position="1"/>
        <end position="21"/>
    </location>
</feature>